<gene>
    <name evidence="2" type="ORF">M5K25_002440</name>
</gene>
<sequence>MMDVRFTIMEDMLKKLLEAKPNTATSEAKETTDGHGRGGNPSPFRGRKNQEVEILEGGDGMPPLEPLSREEISIGYEQKGADFARRGEDYYCQSLALSVRFPLLAVPFPLLVPVPCGGCSVPSAGSDSCAAPSFPPLAACPVAAFPGFCVAFSSAVLD</sequence>
<evidence type="ECO:0000313" key="2">
    <source>
        <dbReference type="EMBL" id="KAL0926228.1"/>
    </source>
</evidence>
<protein>
    <submittedName>
        <fullName evidence="2">Uncharacterized protein</fullName>
    </submittedName>
</protein>
<reference evidence="2 3" key="1">
    <citation type="journal article" date="2024" name="Plant Biotechnol. J.">
        <title>Dendrobium thyrsiflorum genome and its molecular insights into genes involved in important horticultural traits.</title>
        <authorList>
            <person name="Chen B."/>
            <person name="Wang J.Y."/>
            <person name="Zheng P.J."/>
            <person name="Li K.L."/>
            <person name="Liang Y.M."/>
            <person name="Chen X.F."/>
            <person name="Zhang C."/>
            <person name="Zhao X."/>
            <person name="He X."/>
            <person name="Zhang G.Q."/>
            <person name="Liu Z.J."/>
            <person name="Xu Q."/>
        </authorList>
    </citation>
    <scope>NUCLEOTIDE SEQUENCE [LARGE SCALE GENOMIC DNA]</scope>
    <source>
        <strain evidence="2">GZMU011</strain>
    </source>
</reference>
<keyword evidence="3" id="KW-1185">Reference proteome</keyword>
<dbReference type="AlphaFoldDB" id="A0ABD0VNK9"/>
<organism evidence="2 3">
    <name type="scientific">Dendrobium thyrsiflorum</name>
    <name type="common">Pinecone-like raceme dendrobium</name>
    <name type="synonym">Orchid</name>
    <dbReference type="NCBI Taxonomy" id="117978"/>
    <lineage>
        <taxon>Eukaryota</taxon>
        <taxon>Viridiplantae</taxon>
        <taxon>Streptophyta</taxon>
        <taxon>Embryophyta</taxon>
        <taxon>Tracheophyta</taxon>
        <taxon>Spermatophyta</taxon>
        <taxon>Magnoliopsida</taxon>
        <taxon>Liliopsida</taxon>
        <taxon>Asparagales</taxon>
        <taxon>Orchidaceae</taxon>
        <taxon>Epidendroideae</taxon>
        <taxon>Malaxideae</taxon>
        <taxon>Dendrobiinae</taxon>
        <taxon>Dendrobium</taxon>
    </lineage>
</organism>
<name>A0ABD0VNK9_DENTH</name>
<evidence type="ECO:0000256" key="1">
    <source>
        <dbReference type="SAM" id="MobiDB-lite"/>
    </source>
</evidence>
<dbReference type="EMBL" id="JANQDX010000003">
    <property type="protein sequence ID" value="KAL0926228.1"/>
    <property type="molecule type" value="Genomic_DNA"/>
</dbReference>
<feature type="region of interest" description="Disordered" evidence="1">
    <location>
        <begin position="19"/>
        <end position="48"/>
    </location>
</feature>
<feature type="compositionally biased region" description="Basic and acidic residues" evidence="1">
    <location>
        <begin position="27"/>
        <end position="36"/>
    </location>
</feature>
<proteinExistence type="predicted"/>
<comment type="caution">
    <text evidence="2">The sequence shown here is derived from an EMBL/GenBank/DDBJ whole genome shotgun (WGS) entry which is preliminary data.</text>
</comment>
<evidence type="ECO:0000313" key="3">
    <source>
        <dbReference type="Proteomes" id="UP001552299"/>
    </source>
</evidence>
<dbReference type="Proteomes" id="UP001552299">
    <property type="component" value="Unassembled WGS sequence"/>
</dbReference>
<accession>A0ABD0VNK9</accession>